<organism evidence="2 3">
    <name type="scientific">Arthrobacter subterraneus</name>
    <dbReference type="NCBI Taxonomy" id="335973"/>
    <lineage>
        <taxon>Bacteria</taxon>
        <taxon>Bacillati</taxon>
        <taxon>Actinomycetota</taxon>
        <taxon>Actinomycetes</taxon>
        <taxon>Micrococcales</taxon>
        <taxon>Micrococcaceae</taxon>
        <taxon>Arthrobacter</taxon>
    </lineage>
</organism>
<evidence type="ECO:0000313" key="2">
    <source>
        <dbReference type="EMBL" id="SDH47112.1"/>
    </source>
</evidence>
<accession>A0A1G8CP34</accession>
<proteinExistence type="predicted"/>
<dbReference type="AlphaFoldDB" id="A0A1G8CP34"/>
<sequence length="89" mass="9038">MTRRTVPLRTVPLRAARKAGQGVAGGGSGGSAPGAPAASTAAIYENPEWLPETGGRTGRYRVSGPCGRFGPGLVLFGLSRGMKAGTRRA</sequence>
<protein>
    <submittedName>
        <fullName evidence="2">Uncharacterized protein</fullName>
    </submittedName>
</protein>
<evidence type="ECO:0000256" key="1">
    <source>
        <dbReference type="SAM" id="MobiDB-lite"/>
    </source>
</evidence>
<reference evidence="2 3" key="1">
    <citation type="submission" date="2016-10" db="EMBL/GenBank/DDBJ databases">
        <authorList>
            <person name="de Groot N.N."/>
        </authorList>
    </citation>
    <scope>NUCLEOTIDE SEQUENCE [LARGE SCALE GENOMIC DNA]</scope>
    <source>
        <strain evidence="2 3">NP_1H</strain>
    </source>
</reference>
<evidence type="ECO:0000313" key="3">
    <source>
        <dbReference type="Proteomes" id="UP000199258"/>
    </source>
</evidence>
<keyword evidence="3" id="KW-1185">Reference proteome</keyword>
<dbReference type="Proteomes" id="UP000199258">
    <property type="component" value="Unassembled WGS sequence"/>
</dbReference>
<dbReference type="EMBL" id="FNDT01000001">
    <property type="protein sequence ID" value="SDH47112.1"/>
    <property type="molecule type" value="Genomic_DNA"/>
</dbReference>
<feature type="region of interest" description="Disordered" evidence="1">
    <location>
        <begin position="1"/>
        <end position="39"/>
    </location>
</feature>
<name>A0A1G8CP34_9MICC</name>
<feature type="compositionally biased region" description="Gly residues" evidence="1">
    <location>
        <begin position="22"/>
        <end position="32"/>
    </location>
</feature>
<gene>
    <name evidence="2" type="ORF">SAMN04488693_101336</name>
</gene>